<comment type="caution">
    <text evidence="1">The sequence shown here is derived from an EMBL/GenBank/DDBJ whole genome shotgun (WGS) entry which is preliminary data.</text>
</comment>
<evidence type="ECO:0000313" key="1">
    <source>
        <dbReference type="EMBL" id="EJX49315.1"/>
    </source>
</evidence>
<protein>
    <submittedName>
        <fullName evidence="1">Uncharacterized protein</fullName>
    </submittedName>
</protein>
<organism evidence="1 2">
    <name type="scientific">Enterococcus faecium R496</name>
    <dbReference type="NCBI Taxonomy" id="1134836"/>
    <lineage>
        <taxon>Bacteria</taxon>
        <taxon>Bacillati</taxon>
        <taxon>Bacillota</taxon>
        <taxon>Bacilli</taxon>
        <taxon>Lactobacillales</taxon>
        <taxon>Enterococcaceae</taxon>
        <taxon>Enterococcus</taxon>
    </lineage>
</organism>
<name>A0AAV3GT05_ENTFC</name>
<gene>
    <name evidence="1" type="ORF">HMPREF1378_02652</name>
</gene>
<dbReference type="Proteomes" id="UP000006402">
    <property type="component" value="Unassembled WGS sequence"/>
</dbReference>
<dbReference type="AlphaFoldDB" id="A0AAV3GT05"/>
<sequence>MGTVTKVLSQSLIPNKRCSRSSFYGNKPKFHKKAIRKSDGQVCFSDGATTTLLILLGIYNI</sequence>
<reference evidence="1 2" key="1">
    <citation type="submission" date="2012-04" db="EMBL/GenBank/DDBJ databases">
        <authorList>
            <person name="Weinstock G."/>
            <person name="Sodergren E."/>
            <person name="Lobos E.A."/>
            <person name="Fulton L."/>
            <person name="Fulton R."/>
            <person name="Courtney L."/>
            <person name="Fronick C."/>
            <person name="O'Laughlin M."/>
            <person name="Godfrey J."/>
            <person name="Wilson R.M."/>
            <person name="Miner T."/>
            <person name="Farmer C."/>
            <person name="Delehaunty K."/>
            <person name="Cordes M."/>
            <person name="Minx P."/>
            <person name="Tomlinson C."/>
            <person name="Chen J."/>
            <person name="Wollam A."/>
            <person name="Pepin K.H."/>
            <person name="Bhonagiri V."/>
            <person name="Zhang X."/>
            <person name="Suruliraj S."/>
            <person name="Warren W."/>
            <person name="Mitreva M."/>
            <person name="Mardis E.R."/>
            <person name="Wilson R.K."/>
        </authorList>
    </citation>
    <scope>NUCLEOTIDE SEQUENCE [LARGE SCALE GENOMIC DNA]</scope>
    <source>
        <strain evidence="1 2">R496</strain>
    </source>
</reference>
<dbReference type="EMBL" id="AMAH01000215">
    <property type="protein sequence ID" value="EJX49315.1"/>
    <property type="molecule type" value="Genomic_DNA"/>
</dbReference>
<accession>A0AAV3GT05</accession>
<proteinExistence type="predicted"/>
<evidence type="ECO:0000313" key="2">
    <source>
        <dbReference type="Proteomes" id="UP000006402"/>
    </source>
</evidence>